<evidence type="ECO:0000313" key="1">
    <source>
        <dbReference type="EMBL" id="AYV81352.1"/>
    </source>
</evidence>
<organism evidence="1">
    <name type="scientific">Harvfovirus sp</name>
    <dbReference type="NCBI Taxonomy" id="2487768"/>
    <lineage>
        <taxon>Viruses</taxon>
        <taxon>Varidnaviria</taxon>
        <taxon>Bamfordvirae</taxon>
        <taxon>Nucleocytoviricota</taxon>
        <taxon>Megaviricetes</taxon>
        <taxon>Imitervirales</taxon>
        <taxon>Mimiviridae</taxon>
        <taxon>Klosneuvirinae</taxon>
    </lineage>
</organism>
<gene>
    <name evidence="1" type="ORF">Harvfovirus29_1</name>
</gene>
<sequence>CVNERILNTLADRLLPTEVYAEAYRVLISSEKQLNKILFRQACVDHIVEKLFSISAQDEYKVLWNAIFHQWVENVVVDWLRSSDAVYNHCNMLCSFNASDKYAWLMYSVRGLVIEIMNMQPTPWQTATVTDVEEMRMALILTRIVEADAVYANHRGKYAGMSLYDINRLVTINSQRINESKIRLNASCRVLGWVQWTKTIYTHRVRKEVEDELKYAPFFDMIGCMRVHTINAESVANGKQVTAMVILKMLSVDEWKWDFPQNVLHDVLERYYMTGCPIFLKRYLPFPQRGMKQLKWNRRKWLLLAWRAKPSATPSFHQIRLLPTDLIRKLILYL</sequence>
<protein>
    <submittedName>
        <fullName evidence="1">Uncharacterized protein</fullName>
    </submittedName>
</protein>
<feature type="non-terminal residue" evidence="1">
    <location>
        <position position="1"/>
    </location>
</feature>
<proteinExistence type="predicted"/>
<dbReference type="EMBL" id="MK072271">
    <property type="protein sequence ID" value="AYV81352.1"/>
    <property type="molecule type" value="Genomic_DNA"/>
</dbReference>
<name>A0A3G5A2C2_9VIRU</name>
<accession>A0A3G5A2C2</accession>
<reference evidence="1" key="1">
    <citation type="submission" date="2018-10" db="EMBL/GenBank/DDBJ databases">
        <title>Hidden diversity of soil giant viruses.</title>
        <authorList>
            <person name="Schulz F."/>
            <person name="Alteio L."/>
            <person name="Goudeau D."/>
            <person name="Ryan E.M."/>
            <person name="Malmstrom R.R."/>
            <person name="Blanchard J."/>
            <person name="Woyke T."/>
        </authorList>
    </citation>
    <scope>NUCLEOTIDE SEQUENCE</scope>
    <source>
        <strain evidence="1">HAV1</strain>
    </source>
</reference>